<evidence type="ECO:0000313" key="8">
    <source>
        <dbReference type="EMBL" id="OKO97681.1"/>
    </source>
</evidence>
<feature type="compositionally biased region" description="Polar residues" evidence="6">
    <location>
        <begin position="157"/>
        <end position="169"/>
    </location>
</feature>
<feature type="region of interest" description="Disordered" evidence="6">
    <location>
        <begin position="187"/>
        <end position="265"/>
    </location>
</feature>
<protein>
    <submittedName>
        <fullName evidence="8">Pumilio domain-containing protein C6G9.14</fullName>
    </submittedName>
</protein>
<feature type="compositionally biased region" description="Polar residues" evidence="6">
    <location>
        <begin position="244"/>
        <end position="263"/>
    </location>
</feature>
<dbReference type="EMBL" id="MNBE01000688">
    <property type="protein sequence ID" value="OKO97681.1"/>
    <property type="molecule type" value="Genomic_DNA"/>
</dbReference>
<dbReference type="Proteomes" id="UP000186955">
    <property type="component" value="Unassembled WGS sequence"/>
</dbReference>
<dbReference type="Gene3D" id="1.25.10.10">
    <property type="entry name" value="Leucine-rich Repeat Variant"/>
    <property type="match status" value="1"/>
</dbReference>
<evidence type="ECO:0000313" key="9">
    <source>
        <dbReference type="Proteomes" id="UP000186955"/>
    </source>
</evidence>
<comment type="caution">
    <text evidence="8">The sequence shown here is derived from an EMBL/GenBank/DDBJ whole genome shotgun (WGS) entry which is preliminary data.</text>
</comment>
<feature type="region of interest" description="Disordered" evidence="6">
    <location>
        <begin position="415"/>
        <end position="437"/>
    </location>
</feature>
<proteinExistence type="predicted"/>
<feature type="repeat" description="Pumilio" evidence="5">
    <location>
        <begin position="865"/>
        <end position="902"/>
    </location>
</feature>
<dbReference type="GO" id="GO:0010608">
    <property type="term" value="P:post-transcriptional regulation of gene expression"/>
    <property type="evidence" value="ECO:0007669"/>
    <property type="project" value="TreeGrafter"/>
</dbReference>
<evidence type="ECO:0000256" key="1">
    <source>
        <dbReference type="ARBA" id="ARBA00022517"/>
    </source>
</evidence>
<dbReference type="InterPro" id="IPR033712">
    <property type="entry name" value="Pumilio_RNA-bd"/>
</dbReference>
<dbReference type="InterPro" id="IPR001313">
    <property type="entry name" value="Pumilio_RNA-bd_rpt"/>
</dbReference>
<dbReference type="FunFam" id="1.25.10.10:FF:000237">
    <property type="entry name" value="Pumilio homolog 9"/>
    <property type="match status" value="1"/>
</dbReference>
<keyword evidence="9" id="KW-1185">Reference proteome</keyword>
<feature type="compositionally biased region" description="Polar residues" evidence="6">
    <location>
        <begin position="187"/>
        <end position="205"/>
    </location>
</feature>
<feature type="repeat" description="Pumilio" evidence="5">
    <location>
        <begin position="648"/>
        <end position="683"/>
    </location>
</feature>
<dbReference type="SUPFAM" id="SSF48371">
    <property type="entry name" value="ARM repeat"/>
    <property type="match status" value="1"/>
</dbReference>
<evidence type="ECO:0000256" key="4">
    <source>
        <dbReference type="ARBA" id="ARBA00024893"/>
    </source>
</evidence>
<feature type="region of interest" description="Disordered" evidence="6">
    <location>
        <begin position="984"/>
        <end position="1025"/>
    </location>
</feature>
<dbReference type="PROSITE" id="PS50302">
    <property type="entry name" value="PUM"/>
    <property type="match status" value="8"/>
</dbReference>
<feature type="compositionally biased region" description="Polar residues" evidence="6">
    <location>
        <begin position="421"/>
        <end position="437"/>
    </location>
</feature>
<feature type="region of interest" description="Disordered" evidence="6">
    <location>
        <begin position="139"/>
        <end position="169"/>
    </location>
</feature>
<feature type="region of interest" description="Disordered" evidence="6">
    <location>
        <begin position="1"/>
        <end position="33"/>
    </location>
</feature>
<dbReference type="AlphaFoldDB" id="A0A1Q5TBT4"/>
<dbReference type="InterPro" id="IPR011989">
    <property type="entry name" value="ARM-like"/>
</dbReference>
<dbReference type="InterPro" id="IPR033133">
    <property type="entry name" value="PUM-HD"/>
</dbReference>
<gene>
    <name evidence="8" type="ORF">PENSUB_9972</name>
</gene>
<keyword evidence="2" id="KW-0698">rRNA processing</keyword>
<dbReference type="OrthoDB" id="668540at2759"/>
<feature type="domain" description="PUM-HD" evidence="7">
    <location>
        <begin position="591"/>
        <end position="928"/>
    </location>
</feature>
<feature type="compositionally biased region" description="Low complexity" evidence="6">
    <location>
        <begin position="926"/>
        <end position="939"/>
    </location>
</feature>
<comment type="function">
    <text evidence="4">RNA-binding nucleolar protein required for pre-rRNA processing. Involved in production of 18S rRNA and assembly of small ribosomal subunit.</text>
</comment>
<name>A0A1Q5TBT4_9EURO</name>
<feature type="repeat" description="Pumilio" evidence="5">
    <location>
        <begin position="684"/>
        <end position="720"/>
    </location>
</feature>
<dbReference type="PANTHER" id="PTHR12537:SF13">
    <property type="entry name" value="PUMILIO HOMOLOGY DOMAIN FAMILY MEMBER 4"/>
    <property type="match status" value="1"/>
</dbReference>
<dbReference type="PANTHER" id="PTHR12537">
    <property type="entry name" value="RNA BINDING PROTEIN PUMILIO-RELATED"/>
    <property type="match status" value="1"/>
</dbReference>
<feature type="compositionally biased region" description="Low complexity" evidence="6">
    <location>
        <begin position="989"/>
        <end position="1009"/>
    </location>
</feature>
<keyword evidence="3" id="KW-0677">Repeat</keyword>
<sequence>MAFKNGLSERLDELRFPSPRSPPSESVFPGYTSLSPGHSNFGPGFSRPSGDVRANLQRRFTTDSSKLTSSWNYLSPGGTTQMPDHLDLLSSFEKKRQHIEYMREQKRRFEEDMKLLDMQHEKEKIEMDQLARDLAKAGLSGPVSEPTTPPEHAEPTVSSVSRPGRFSTSSVTSSPGFFSAFALSSQLTSPQGAPHSHSSQANNQPVDRFAGHSMPTSRRNSEKDEFVMESAPFRPGPSLHRYSLPSNNFSSPYRPNGSTSGYKSNGGLDSFAATKHLFPSDEHKMNNLKDDDRLGQLEQLDRLNRLSTPDIKSYIKMTEPDDKFPTLSRRDGSNLLSANPDAHDLANARTPVPDSYSFHSRYRSSHQSMPQNLISAMRFDSLTSPVKDERGGVAHSRHIARHSLEGGLTFSSERTPDVFTPVTTSRPSSLQTSYSTNDLPTVKGSDFDPFDAAITTPKTNAEHLHQHNASMGRIPAGAVTSPFGKGSPETDVIKSSLPAQTILQASAAPFGPQLTSAAANNGMTSSVAPGGVPFPPLYGYGVQPYVAPPTPANNQIAAFGQANNYAAYPAPAFAANNYRYNDAATRGTVPQRRQTESDAGQATRYANHPLEYWKGQLYSLCKDQHGCRYLQRKLEERNPEYVQLIFSEVYMHVIELMTDPFGNYLCQKLLEYSNDEQRTALIDNAAPQLVKIALNQHGTRALQKMIEFISTAEQTQTVINALKHHVVDLVQDLNGNHVIQKCLNRLNAEEAEFIYEAVGAHCVIVGTHRHGCCVLQRCIDHASGAQKAQLIARITANSYTLVQDPFGNYVVQYILDLADSRFTNPLCQTFAGNIPSLSKQKFSSNVIEKCLRTADGPARRDMIDEILSGNELEKMLRDSFANYVVQTAMDFADAETRQRIADAVRPILPSIRSTPHGRRLSSKLMAAEGSGRSSAQSSGQVTPNEVPTALQLPKHLPGVKPPYPAFHSATSSIQGTNGISSYGFSSGVASPSATETPSESTEIYSPSSSVANGHTGAQGPFYPYR</sequence>
<accession>A0A1Q5TBT4</accession>
<dbReference type="GO" id="GO:0006364">
    <property type="term" value="P:rRNA processing"/>
    <property type="evidence" value="ECO:0007669"/>
    <property type="project" value="UniProtKB-KW"/>
</dbReference>
<organism evidence="8 9">
    <name type="scientific">Penicillium subrubescens</name>
    <dbReference type="NCBI Taxonomy" id="1316194"/>
    <lineage>
        <taxon>Eukaryota</taxon>
        <taxon>Fungi</taxon>
        <taxon>Dikarya</taxon>
        <taxon>Ascomycota</taxon>
        <taxon>Pezizomycotina</taxon>
        <taxon>Eurotiomycetes</taxon>
        <taxon>Eurotiomycetidae</taxon>
        <taxon>Eurotiales</taxon>
        <taxon>Aspergillaceae</taxon>
        <taxon>Penicillium</taxon>
    </lineage>
</organism>
<dbReference type="InterPro" id="IPR016024">
    <property type="entry name" value="ARM-type_fold"/>
</dbReference>
<dbReference type="GO" id="GO:0003729">
    <property type="term" value="F:mRNA binding"/>
    <property type="evidence" value="ECO:0007669"/>
    <property type="project" value="TreeGrafter"/>
</dbReference>
<dbReference type="GO" id="GO:0005737">
    <property type="term" value="C:cytoplasm"/>
    <property type="evidence" value="ECO:0007669"/>
    <property type="project" value="TreeGrafter"/>
</dbReference>
<reference evidence="8 9" key="1">
    <citation type="submission" date="2016-10" db="EMBL/GenBank/DDBJ databases">
        <title>Genome sequence of the ascomycete fungus Penicillium subrubescens.</title>
        <authorList>
            <person name="De Vries R.P."/>
            <person name="Peng M."/>
            <person name="Dilokpimol A."/>
            <person name="Hilden K."/>
            <person name="Makela M.R."/>
            <person name="Grigoriev I."/>
            <person name="Riley R."/>
            <person name="Granchi Z."/>
        </authorList>
    </citation>
    <scope>NUCLEOTIDE SEQUENCE [LARGE SCALE GENOMIC DNA]</scope>
    <source>
        <strain evidence="8 9">CBS 132785</strain>
    </source>
</reference>
<feature type="region of interest" description="Disordered" evidence="6">
    <location>
        <begin position="911"/>
        <end position="944"/>
    </location>
</feature>
<feature type="repeat" description="Pumilio" evidence="5">
    <location>
        <begin position="829"/>
        <end position="864"/>
    </location>
</feature>
<evidence type="ECO:0000259" key="7">
    <source>
        <dbReference type="PROSITE" id="PS50303"/>
    </source>
</evidence>
<dbReference type="CDD" id="cd07920">
    <property type="entry name" value="Pumilio"/>
    <property type="match status" value="1"/>
</dbReference>
<dbReference type="STRING" id="1316194.A0A1Q5TBT4"/>
<dbReference type="SMART" id="SM00025">
    <property type="entry name" value="Pumilio"/>
    <property type="match status" value="8"/>
</dbReference>
<dbReference type="Pfam" id="PF00806">
    <property type="entry name" value="PUF"/>
    <property type="match status" value="8"/>
</dbReference>
<feature type="repeat" description="Pumilio" evidence="5">
    <location>
        <begin position="721"/>
        <end position="756"/>
    </location>
</feature>
<dbReference type="PROSITE" id="PS50303">
    <property type="entry name" value="PUM_HD"/>
    <property type="match status" value="1"/>
</dbReference>
<feature type="repeat" description="Pumilio" evidence="5">
    <location>
        <begin position="793"/>
        <end position="828"/>
    </location>
</feature>
<evidence type="ECO:0000256" key="3">
    <source>
        <dbReference type="ARBA" id="ARBA00022737"/>
    </source>
</evidence>
<keyword evidence="1" id="KW-0690">Ribosome biogenesis</keyword>
<evidence type="ECO:0000256" key="6">
    <source>
        <dbReference type="SAM" id="MobiDB-lite"/>
    </source>
</evidence>
<feature type="repeat" description="Pumilio" evidence="5">
    <location>
        <begin position="757"/>
        <end position="792"/>
    </location>
</feature>
<feature type="repeat" description="Pumilio" evidence="5">
    <location>
        <begin position="611"/>
        <end position="647"/>
    </location>
</feature>
<evidence type="ECO:0000256" key="2">
    <source>
        <dbReference type="ARBA" id="ARBA00022552"/>
    </source>
</evidence>
<evidence type="ECO:0000256" key="5">
    <source>
        <dbReference type="PROSITE-ProRule" id="PRU00317"/>
    </source>
</evidence>